<dbReference type="Pfam" id="PF08669">
    <property type="entry name" value="GCV_T_C"/>
    <property type="match status" value="1"/>
</dbReference>
<keyword evidence="8 11" id="KW-0496">Mitochondrion</keyword>
<dbReference type="InterPro" id="IPR028896">
    <property type="entry name" value="GcvT/YgfZ/DmdA"/>
</dbReference>
<evidence type="ECO:0000256" key="1">
    <source>
        <dbReference type="ARBA" id="ARBA00003631"/>
    </source>
</evidence>
<evidence type="ECO:0000256" key="9">
    <source>
        <dbReference type="ARBA" id="ARBA00047665"/>
    </source>
</evidence>
<dbReference type="SUPFAM" id="SSF101790">
    <property type="entry name" value="Aminomethyltransferase beta-barrel domain"/>
    <property type="match status" value="1"/>
</dbReference>
<evidence type="ECO:0000256" key="2">
    <source>
        <dbReference type="ARBA" id="ARBA00004173"/>
    </source>
</evidence>
<dbReference type="SUPFAM" id="SSF103025">
    <property type="entry name" value="Folate-binding domain"/>
    <property type="match status" value="1"/>
</dbReference>
<evidence type="ECO:0000256" key="7">
    <source>
        <dbReference type="ARBA" id="ARBA00022946"/>
    </source>
</evidence>
<evidence type="ECO:0000256" key="6">
    <source>
        <dbReference type="ARBA" id="ARBA00022679"/>
    </source>
</evidence>
<gene>
    <name evidence="14" type="ORF">CTOB1V02_LOCUS2110</name>
</gene>
<evidence type="ECO:0000259" key="12">
    <source>
        <dbReference type="Pfam" id="PF01571"/>
    </source>
</evidence>
<dbReference type="GO" id="GO:0005960">
    <property type="term" value="C:glycine cleavage complex"/>
    <property type="evidence" value="ECO:0007669"/>
    <property type="project" value="InterPro"/>
</dbReference>
<sequence length="391" mass="42406">MWRNSIRASSTFCSSLRKTCLHDFHVRKGGKMVEFAGYSMPVQYSDMGIADSHRHTREGVSIFDVSHMLQTEIQGKCAVEFMESMIVGDIKNLSDNTGTLSLFTNESGGIVDDLICNKISDSTLYVVSNAGRRNEDQALMEENMKRFRSRGKNVSMREMEEVALLAIQGPKAATILESLVEGLDLSELKFMRGGVGTVAGIPKCRITRCGYTGEDGVEISVPVESAEHVAEAVLEAGGSDAALAGLGARDSLRLEAGLCLYGNDIDETTTPVEAVLLWTVAKNRRLPGAFPGVEVIMQQIKQKPVRKRVGFVSTGPTPRQGAPIFSSDNPNEPIGVVTSGCPSPSLGGNVGMGYIPWSMAQVSTELRAQVRGRMVPIVVSKMPFVPTKYYM</sequence>
<feature type="domain" description="GCVT N-terminal" evidence="12">
    <location>
        <begin position="21"/>
        <end position="283"/>
    </location>
</feature>
<comment type="similarity">
    <text evidence="3 11">Belongs to the GcvT family.</text>
</comment>
<dbReference type="OrthoDB" id="10263536at2759"/>
<dbReference type="NCBIfam" id="TIGR00528">
    <property type="entry name" value="gcvT"/>
    <property type="match status" value="1"/>
</dbReference>
<dbReference type="Gene3D" id="3.30.70.1400">
    <property type="entry name" value="Aminomethyltransferase beta-barrel domains"/>
    <property type="match status" value="1"/>
</dbReference>
<dbReference type="InterPro" id="IPR029043">
    <property type="entry name" value="GcvT/YgfZ_C"/>
</dbReference>
<evidence type="ECO:0000256" key="5">
    <source>
        <dbReference type="ARBA" id="ARBA00022576"/>
    </source>
</evidence>
<keyword evidence="5 11" id="KW-0032">Aminotransferase</keyword>
<feature type="domain" description="Aminomethyltransferase C-terminal" evidence="13">
    <location>
        <begin position="306"/>
        <end position="385"/>
    </location>
</feature>
<dbReference type="Pfam" id="PF01571">
    <property type="entry name" value="GCV_T"/>
    <property type="match status" value="1"/>
</dbReference>
<comment type="subcellular location">
    <subcellularLocation>
        <location evidence="2 11">Mitochondrion</location>
    </subcellularLocation>
</comment>
<dbReference type="InterPro" id="IPR006222">
    <property type="entry name" value="GCVT_N"/>
</dbReference>
<evidence type="ECO:0000256" key="3">
    <source>
        <dbReference type="ARBA" id="ARBA00008609"/>
    </source>
</evidence>
<evidence type="ECO:0000256" key="4">
    <source>
        <dbReference type="ARBA" id="ARBA00011690"/>
    </source>
</evidence>
<dbReference type="Gene3D" id="4.10.1250.10">
    <property type="entry name" value="Aminomethyltransferase fragment"/>
    <property type="match status" value="1"/>
</dbReference>
<comment type="catalytic activity">
    <reaction evidence="9 11">
        <text>N(6)-[(R)-S(8)-aminomethyldihydrolipoyl]-L-lysyl-[protein] + (6S)-5,6,7,8-tetrahydrofolate = N(6)-[(R)-dihydrolipoyl]-L-lysyl-[protein] + (6R)-5,10-methylene-5,6,7,8-tetrahydrofolate + NH4(+)</text>
        <dbReference type="Rhea" id="RHEA:16945"/>
        <dbReference type="Rhea" id="RHEA-COMP:10475"/>
        <dbReference type="Rhea" id="RHEA-COMP:10492"/>
        <dbReference type="ChEBI" id="CHEBI:15636"/>
        <dbReference type="ChEBI" id="CHEBI:28938"/>
        <dbReference type="ChEBI" id="CHEBI:57453"/>
        <dbReference type="ChEBI" id="CHEBI:83100"/>
        <dbReference type="ChEBI" id="CHEBI:83143"/>
        <dbReference type="EC" id="2.1.2.10"/>
    </reaction>
</comment>
<organism evidence="14">
    <name type="scientific">Cyprideis torosa</name>
    <dbReference type="NCBI Taxonomy" id="163714"/>
    <lineage>
        <taxon>Eukaryota</taxon>
        <taxon>Metazoa</taxon>
        <taxon>Ecdysozoa</taxon>
        <taxon>Arthropoda</taxon>
        <taxon>Crustacea</taxon>
        <taxon>Oligostraca</taxon>
        <taxon>Ostracoda</taxon>
        <taxon>Podocopa</taxon>
        <taxon>Podocopida</taxon>
        <taxon>Cytherocopina</taxon>
        <taxon>Cytheroidea</taxon>
        <taxon>Cytherideidae</taxon>
        <taxon>Cyprideis</taxon>
    </lineage>
</organism>
<keyword evidence="7 11" id="KW-0809">Transit peptide</keyword>
<feature type="binding site" evidence="10">
    <location>
        <position position="218"/>
    </location>
    <ligand>
        <name>substrate</name>
    </ligand>
</feature>
<protein>
    <recommendedName>
        <fullName evidence="11">Aminomethyltransferase</fullName>
        <ecNumber evidence="11">2.1.2.10</ecNumber>
    </recommendedName>
    <alternativeName>
        <fullName evidence="11">Glycine cleavage system T protein</fullName>
    </alternativeName>
</protein>
<dbReference type="InterPro" id="IPR027266">
    <property type="entry name" value="TrmE/GcvT-like"/>
</dbReference>
<dbReference type="GO" id="GO:0004047">
    <property type="term" value="F:aminomethyltransferase activity"/>
    <property type="evidence" value="ECO:0007669"/>
    <property type="project" value="UniProtKB-EC"/>
</dbReference>
<dbReference type="PIRSF" id="PIRSF006487">
    <property type="entry name" value="GcvT"/>
    <property type="match status" value="1"/>
</dbReference>
<dbReference type="AlphaFoldDB" id="A0A7R8ZJT9"/>
<reference evidence="14" key="1">
    <citation type="submission" date="2020-11" db="EMBL/GenBank/DDBJ databases">
        <authorList>
            <person name="Tran Van P."/>
        </authorList>
    </citation>
    <scope>NUCLEOTIDE SEQUENCE</scope>
</reference>
<dbReference type="InterPro" id="IPR006223">
    <property type="entry name" value="GcvT"/>
</dbReference>
<evidence type="ECO:0000256" key="8">
    <source>
        <dbReference type="ARBA" id="ARBA00023128"/>
    </source>
</evidence>
<evidence type="ECO:0000256" key="11">
    <source>
        <dbReference type="RuleBase" id="RU003981"/>
    </source>
</evidence>
<dbReference type="EC" id="2.1.2.10" evidence="11"/>
<dbReference type="GO" id="GO:0006546">
    <property type="term" value="P:glycine catabolic process"/>
    <property type="evidence" value="ECO:0007669"/>
    <property type="project" value="InterPro"/>
</dbReference>
<name>A0A7R8ZJT9_9CRUS</name>
<dbReference type="PANTHER" id="PTHR43757">
    <property type="entry name" value="AMINOMETHYLTRANSFERASE"/>
    <property type="match status" value="1"/>
</dbReference>
<keyword evidence="6 11" id="KW-0808">Transferase</keyword>
<dbReference type="InterPro" id="IPR013977">
    <property type="entry name" value="GcvT_C"/>
</dbReference>
<dbReference type="PANTHER" id="PTHR43757:SF16">
    <property type="entry name" value="AMINOMETHYLTRANSFERASE, MITOCHONDRIAL"/>
    <property type="match status" value="1"/>
</dbReference>
<dbReference type="FunFam" id="3.30.70.1400:FF:000001">
    <property type="entry name" value="Aminomethyltransferase"/>
    <property type="match status" value="1"/>
</dbReference>
<dbReference type="GO" id="GO:0008483">
    <property type="term" value="F:transaminase activity"/>
    <property type="evidence" value="ECO:0007669"/>
    <property type="project" value="UniProtKB-KW"/>
</dbReference>
<proteinExistence type="inferred from homology"/>
<evidence type="ECO:0000259" key="13">
    <source>
        <dbReference type="Pfam" id="PF08669"/>
    </source>
</evidence>
<dbReference type="Gene3D" id="2.40.30.110">
    <property type="entry name" value="Aminomethyltransferase beta-barrel domains"/>
    <property type="match status" value="1"/>
</dbReference>
<dbReference type="GO" id="GO:0005739">
    <property type="term" value="C:mitochondrion"/>
    <property type="evidence" value="ECO:0007669"/>
    <property type="project" value="UniProtKB-SubCell"/>
</dbReference>
<evidence type="ECO:0000256" key="10">
    <source>
        <dbReference type="PIRSR" id="PIRSR006487-1"/>
    </source>
</evidence>
<comment type="subunit">
    <text evidence="4 11">The glycine cleavage system is composed of four proteins: P, T, L and H.</text>
</comment>
<comment type="function">
    <text evidence="1 11">The glycine cleavage system catalyzes the degradation of glycine.</text>
</comment>
<dbReference type="Gene3D" id="3.30.1360.120">
    <property type="entry name" value="Probable tRNA modification gtpase trme, domain 1"/>
    <property type="match status" value="1"/>
</dbReference>
<evidence type="ECO:0000313" key="14">
    <source>
        <dbReference type="EMBL" id="CAD7224140.1"/>
    </source>
</evidence>
<dbReference type="NCBIfam" id="NF001567">
    <property type="entry name" value="PRK00389.1"/>
    <property type="match status" value="1"/>
</dbReference>
<dbReference type="EMBL" id="OB660316">
    <property type="protein sequence ID" value="CAD7224140.1"/>
    <property type="molecule type" value="Genomic_DNA"/>
</dbReference>
<accession>A0A7R8ZJT9</accession>